<evidence type="ECO:0000256" key="1">
    <source>
        <dbReference type="SAM" id="MobiDB-lite"/>
    </source>
</evidence>
<feature type="compositionally biased region" description="Basic and acidic residues" evidence="1">
    <location>
        <begin position="13"/>
        <end position="36"/>
    </location>
</feature>
<dbReference type="AlphaFoldDB" id="S2E9V5"/>
<sequence>MYNFKSRFNQRQVNHDFQDIHEKEIQISRDDKKQLLEKPPQS</sequence>
<feature type="compositionally biased region" description="Polar residues" evidence="1">
    <location>
        <begin position="1"/>
        <end position="12"/>
    </location>
</feature>
<evidence type="ECO:0000313" key="2">
    <source>
        <dbReference type="EMBL" id="EPA06181.1"/>
    </source>
</evidence>
<gene>
    <name evidence="2" type="ORF">BG20_I0820</name>
</gene>
<proteinExistence type="predicted"/>
<feature type="region of interest" description="Disordered" evidence="1">
    <location>
        <begin position="1"/>
        <end position="42"/>
    </location>
</feature>
<organism evidence="2 3">
    <name type="scientific">Candidatus Nitrosarchaeum limnium BG20</name>
    <dbReference type="NCBI Taxonomy" id="859192"/>
    <lineage>
        <taxon>Archaea</taxon>
        <taxon>Nitrososphaerota</taxon>
        <taxon>Nitrososphaeria</taxon>
        <taxon>Nitrosopumilales</taxon>
        <taxon>Nitrosopumilaceae</taxon>
        <taxon>Nitrosarchaeum</taxon>
    </lineage>
</organism>
<dbReference type="Proteomes" id="UP000014065">
    <property type="component" value="Unassembled WGS sequence"/>
</dbReference>
<name>S2E9V5_9ARCH</name>
<reference evidence="2 3" key="1">
    <citation type="journal article" date="2012" name="J. Bacteriol.">
        <title>Genome Sequence of "Candidatus Nitrosoarchaeum limnia" BG20, a Low-Salinity Ammonia-Oxidizing Archaeon from the San Francisco Bay Estuary.</title>
        <authorList>
            <person name="Mosier A.C."/>
            <person name="Allen E.E."/>
            <person name="Kim M."/>
            <person name="Ferriera S."/>
            <person name="Francis C.A."/>
        </authorList>
    </citation>
    <scope>NUCLEOTIDE SEQUENCE [LARGE SCALE GENOMIC DNA]</scope>
    <source>
        <strain evidence="2 3">BG20</strain>
    </source>
</reference>
<comment type="caution">
    <text evidence="2">The sequence shown here is derived from an EMBL/GenBank/DDBJ whole genome shotgun (WGS) entry which is preliminary data.</text>
</comment>
<accession>S2E9V5</accession>
<keyword evidence="3" id="KW-1185">Reference proteome</keyword>
<protein>
    <submittedName>
        <fullName evidence="2">Uncharacterized protein</fullName>
    </submittedName>
</protein>
<dbReference type="EMBL" id="AHJG01000096">
    <property type="protein sequence ID" value="EPA06181.1"/>
    <property type="molecule type" value="Genomic_DNA"/>
</dbReference>
<evidence type="ECO:0000313" key="3">
    <source>
        <dbReference type="Proteomes" id="UP000014065"/>
    </source>
</evidence>